<reference evidence="3" key="1">
    <citation type="submission" date="2023-08" db="EMBL/GenBank/DDBJ databases">
        <title>Black Yeasts Isolated from many extreme environments.</title>
        <authorList>
            <person name="Coleine C."/>
            <person name="Stajich J.E."/>
            <person name="Selbmann L."/>
        </authorList>
    </citation>
    <scope>NUCLEOTIDE SEQUENCE</scope>
    <source>
        <strain evidence="3">CCFEE 5401</strain>
    </source>
</reference>
<feature type="compositionally biased region" description="Gly residues" evidence="1">
    <location>
        <begin position="1492"/>
        <end position="1503"/>
    </location>
</feature>
<evidence type="ECO:0000256" key="1">
    <source>
        <dbReference type="SAM" id="MobiDB-lite"/>
    </source>
</evidence>
<evidence type="ECO:0000313" key="4">
    <source>
        <dbReference type="Proteomes" id="UP001310890"/>
    </source>
</evidence>
<feature type="compositionally biased region" description="Pro residues" evidence="1">
    <location>
        <begin position="1132"/>
        <end position="1145"/>
    </location>
</feature>
<dbReference type="InterPro" id="IPR051640">
    <property type="entry name" value="GRB10-interact_GYF"/>
</dbReference>
<feature type="region of interest" description="Disordered" evidence="1">
    <location>
        <begin position="888"/>
        <end position="965"/>
    </location>
</feature>
<feature type="compositionally biased region" description="Polar residues" evidence="1">
    <location>
        <begin position="1374"/>
        <end position="1396"/>
    </location>
</feature>
<dbReference type="InterPro" id="IPR035445">
    <property type="entry name" value="GYF-like_dom_sf"/>
</dbReference>
<feature type="compositionally biased region" description="Polar residues" evidence="1">
    <location>
        <begin position="1158"/>
        <end position="1175"/>
    </location>
</feature>
<dbReference type="SUPFAM" id="SSF55277">
    <property type="entry name" value="GYF domain"/>
    <property type="match status" value="1"/>
</dbReference>
<feature type="compositionally biased region" description="Basic and acidic residues" evidence="1">
    <location>
        <begin position="252"/>
        <end position="272"/>
    </location>
</feature>
<feature type="region of interest" description="Disordered" evidence="1">
    <location>
        <begin position="646"/>
        <end position="740"/>
    </location>
</feature>
<feature type="compositionally biased region" description="Polar residues" evidence="1">
    <location>
        <begin position="705"/>
        <end position="740"/>
    </location>
</feature>
<feature type="compositionally biased region" description="Low complexity" evidence="1">
    <location>
        <begin position="943"/>
        <end position="958"/>
    </location>
</feature>
<proteinExistence type="predicted"/>
<feature type="compositionally biased region" description="Basic and acidic residues" evidence="1">
    <location>
        <begin position="646"/>
        <end position="660"/>
    </location>
</feature>
<feature type="compositionally biased region" description="Basic and acidic residues" evidence="1">
    <location>
        <begin position="1202"/>
        <end position="1213"/>
    </location>
</feature>
<gene>
    <name evidence="3" type="ORF">LTR62_004417</name>
</gene>
<organism evidence="3 4">
    <name type="scientific">Meristemomyces frigidus</name>
    <dbReference type="NCBI Taxonomy" id="1508187"/>
    <lineage>
        <taxon>Eukaryota</taxon>
        <taxon>Fungi</taxon>
        <taxon>Dikarya</taxon>
        <taxon>Ascomycota</taxon>
        <taxon>Pezizomycotina</taxon>
        <taxon>Dothideomycetes</taxon>
        <taxon>Dothideomycetidae</taxon>
        <taxon>Mycosphaerellales</taxon>
        <taxon>Teratosphaeriaceae</taxon>
        <taxon>Meristemomyces</taxon>
    </lineage>
</organism>
<dbReference type="Proteomes" id="UP001310890">
    <property type="component" value="Unassembled WGS sequence"/>
</dbReference>
<feature type="compositionally biased region" description="Polar residues" evidence="1">
    <location>
        <begin position="286"/>
        <end position="297"/>
    </location>
</feature>
<dbReference type="SMART" id="SM00444">
    <property type="entry name" value="GYF"/>
    <property type="match status" value="1"/>
</dbReference>
<feature type="compositionally biased region" description="Polar residues" evidence="1">
    <location>
        <begin position="679"/>
        <end position="693"/>
    </location>
</feature>
<feature type="compositionally biased region" description="Low complexity" evidence="1">
    <location>
        <begin position="1"/>
        <end position="20"/>
    </location>
</feature>
<evidence type="ECO:0000259" key="2">
    <source>
        <dbReference type="PROSITE" id="PS50829"/>
    </source>
</evidence>
<feature type="region of interest" description="Disordered" evidence="1">
    <location>
        <begin position="108"/>
        <end position="143"/>
    </location>
</feature>
<comment type="caution">
    <text evidence="3">The sequence shown here is derived from an EMBL/GenBank/DDBJ whole genome shotgun (WGS) entry which is preliminary data.</text>
</comment>
<feature type="region of interest" description="Disordered" evidence="1">
    <location>
        <begin position="1036"/>
        <end position="1055"/>
    </location>
</feature>
<protein>
    <recommendedName>
        <fullName evidence="2">GYF domain-containing protein</fullName>
    </recommendedName>
</protein>
<dbReference type="PANTHER" id="PTHR14445:SF36">
    <property type="entry name" value="FI03272P-RELATED"/>
    <property type="match status" value="1"/>
</dbReference>
<feature type="compositionally biased region" description="Polar residues" evidence="1">
    <location>
        <begin position="47"/>
        <end position="57"/>
    </location>
</feature>
<feature type="compositionally biased region" description="Gly residues" evidence="1">
    <location>
        <begin position="899"/>
        <end position="912"/>
    </location>
</feature>
<dbReference type="PANTHER" id="PTHR14445">
    <property type="entry name" value="GRB10 INTERACTING GYF PROTEIN"/>
    <property type="match status" value="1"/>
</dbReference>
<dbReference type="Gene3D" id="3.30.1490.40">
    <property type="match status" value="1"/>
</dbReference>
<feature type="domain" description="GYF" evidence="2">
    <location>
        <begin position="747"/>
        <end position="802"/>
    </location>
</feature>
<evidence type="ECO:0000313" key="3">
    <source>
        <dbReference type="EMBL" id="KAK5112256.1"/>
    </source>
</evidence>
<dbReference type="Pfam" id="PF02213">
    <property type="entry name" value="GYF"/>
    <property type="match status" value="1"/>
</dbReference>
<sequence length="1543" mass="160603">MAPASFASAAAGSGQNGSNARDSGSEWTRRPNGATQTFRRVSGVTAMPSSNAQSDTPAQPAPRYVPPHRNGTVQDSRYSKEQLLDFYKTQQGTDGGLKDGLPDLFVGGWHPDLPNGSSSAGWGRSEHVRDTQPGPDLCWDRNGSMHPLGLTDMNDEERDLFTSSVNSPVRPPTGNNKDGQQSNGMPGRKTSLSGAANTPGGYGLPSPGAGRGFGRRRETSDSYPFPNNPLASPSAMRDDQRAPSPPPALQRRRTDLREGGKSHDFDKDEDKSASTPFGTLKRTGTGPPNTGFGQPSSPWIAGPQSASLSPMGSFGNFGLGGQQSEKRVAAGSGRAESRFKNLLSKDSNEELASPTVQRKSSMSSLSRVNENESWRPLGDPAATVAETDEELANSAGFSGAPDFGFQPGRHGGHSFGTPSRSSTLDETGIGAFGMTSDNALSGSGFLQGREAFHQTPAAQRSGLHVGVQDLMSPTDTNPYRSPDQAVDRLTEDIDTNGPELHNAPLPGLGGFGQDQQPHLGGLGGLGSFHNMSRTPGVPGGVADRSQTGSAAGSRGFAGLGGLGQLGGSTAPSGWPAPQQGFGTPSRQTAGLSSAFGGGIFATSGSEMQSPSLAGLGGPGMFGPQSAGGFGGSRMASMFPTAMQDHMRQGELRDGSSERAMQHSFGGLGGPSGDMHSQFGGMQSGPTSDMQQPFGSLGQHPPPMGDSSQLHNNDSDSQATPLQQQPLESSTSNQPPAPQQRTMVMPDRMRWIYRDPQGQTQGPWTGLEMHDWYKAGFFSPELLVKKYEDTEYEPLAQLIRRIGNSREPFLVPQIGIPHGAASSVNNPTAWAGAPAGVASPPGPTSVGGVQPPFASSFPSFGTTLTADQQNALERRKQEEQYLMARQKEHLAQAQMAQRMGGSGQHGLALGSGSGQLHHHSSAQSLHSQASFGSMTSPTPGAYQPSPSHGPSGPGSHVPGFFDNSFRGPQGAGLGAVGAGVDSLGHIREEEIPGIMDRLSISERGGAAQFGAPGQPIAQQQSNQHEHQVQQMLQDRARLQQEQAQHNTMQQQSNNEQPISNERLQQFQQLQGQALDPRFQSIISKPAATEQSQAINSSITSPVVSLEPMSLTEQVEAAMSAAQSPVPAQTGMPQPFPPGPSQSPLPAPAAQRTGRASVADQLQTESRDLSQTPSVETPSAAVAPWAKEQAEAPKKAPKGPSLKEIQEAEARKAAEAEAIAVAARRAAMDREREMEALAALHQAAPQPGLPATASWGAPIASPATPTNGTAIPWNKATQKGPVAAKTMAQIQKEEEARKKRVAAAAAMAQANAMASVPAPAGGKSYANLAGKVSSPAPGQTGAGAWTTVGASGKLKTPAGIPAPATPVAAMPRTVSSSIVPPQASSTLQRKTPSRSATLNNGAGAAAVNAQEEFRKWAIGELRVDLNKGISAEDFVDTLSVLGTDRDMITEAVHGVSHTIDSRHFAEEFLRRKKLADKGLVEPASIVKTASPAGGMSGGGSGGAAGGWSEVAKKGPAAAAAATKEREDAGSAFRVVAGKGAKKGKR</sequence>
<name>A0AAN7TFJ9_9PEZI</name>
<dbReference type="InterPro" id="IPR003169">
    <property type="entry name" value="GYF"/>
</dbReference>
<feature type="region of interest" description="Disordered" evidence="1">
    <location>
        <begin position="1"/>
        <end position="79"/>
    </location>
</feature>
<dbReference type="EMBL" id="JAVRRL010000032">
    <property type="protein sequence ID" value="KAK5112256.1"/>
    <property type="molecule type" value="Genomic_DNA"/>
</dbReference>
<feature type="region of interest" description="Disordered" evidence="1">
    <location>
        <begin position="1488"/>
        <end position="1528"/>
    </location>
</feature>
<feature type="compositionally biased region" description="Polar residues" evidence="1">
    <location>
        <begin position="354"/>
        <end position="368"/>
    </location>
</feature>
<dbReference type="PROSITE" id="PS50829">
    <property type="entry name" value="GYF"/>
    <property type="match status" value="1"/>
</dbReference>
<feature type="region of interest" description="Disordered" evidence="1">
    <location>
        <begin position="1374"/>
        <end position="1399"/>
    </location>
</feature>
<feature type="region of interest" description="Disordered" evidence="1">
    <location>
        <begin position="161"/>
        <end position="423"/>
    </location>
</feature>
<feature type="region of interest" description="Disordered" evidence="1">
    <location>
        <begin position="1113"/>
        <end position="1213"/>
    </location>
</feature>
<accession>A0AAN7TFJ9</accession>
<feature type="compositionally biased region" description="Polar residues" evidence="1">
    <location>
        <begin position="1038"/>
        <end position="1055"/>
    </location>
</feature>
<feature type="compositionally biased region" description="Polar residues" evidence="1">
    <location>
        <begin position="161"/>
        <end position="196"/>
    </location>
</feature>
<feature type="compositionally biased region" description="Low complexity" evidence="1">
    <location>
        <begin position="920"/>
        <end position="929"/>
    </location>
</feature>
<dbReference type="GO" id="GO:0005829">
    <property type="term" value="C:cytosol"/>
    <property type="evidence" value="ECO:0007669"/>
    <property type="project" value="TreeGrafter"/>
</dbReference>